<dbReference type="EMBL" id="UINC01004649">
    <property type="protein sequence ID" value="SVA15875.1"/>
    <property type="molecule type" value="Genomic_DNA"/>
</dbReference>
<accession>A0A381TID6</accession>
<dbReference type="GO" id="GO:0007156">
    <property type="term" value="P:homophilic cell adhesion via plasma membrane adhesion molecules"/>
    <property type="evidence" value="ECO:0007669"/>
    <property type="project" value="InterPro"/>
</dbReference>
<gene>
    <name evidence="2" type="ORF">METZ01_LOCUS68729</name>
</gene>
<dbReference type="GO" id="GO:0016020">
    <property type="term" value="C:membrane"/>
    <property type="evidence" value="ECO:0007669"/>
    <property type="project" value="InterPro"/>
</dbReference>
<dbReference type="PROSITE" id="PS50268">
    <property type="entry name" value="CADHERIN_2"/>
    <property type="match status" value="1"/>
</dbReference>
<dbReference type="Gene3D" id="2.60.40.60">
    <property type="entry name" value="Cadherins"/>
    <property type="match status" value="1"/>
</dbReference>
<proteinExistence type="predicted"/>
<evidence type="ECO:0000313" key="2">
    <source>
        <dbReference type="EMBL" id="SVA15875.1"/>
    </source>
</evidence>
<dbReference type="InterPro" id="IPR013783">
    <property type="entry name" value="Ig-like_fold"/>
</dbReference>
<name>A0A381TID6_9ZZZZ</name>
<dbReference type="InterPro" id="IPR015919">
    <property type="entry name" value="Cadherin-like_sf"/>
</dbReference>
<organism evidence="2">
    <name type="scientific">marine metagenome</name>
    <dbReference type="NCBI Taxonomy" id="408172"/>
    <lineage>
        <taxon>unclassified sequences</taxon>
        <taxon>metagenomes</taxon>
        <taxon>ecological metagenomes</taxon>
    </lineage>
</organism>
<dbReference type="Gene3D" id="2.60.40.10">
    <property type="entry name" value="Immunoglobulins"/>
    <property type="match status" value="2"/>
</dbReference>
<dbReference type="SUPFAM" id="SSF49313">
    <property type="entry name" value="Cadherin-like"/>
    <property type="match status" value="2"/>
</dbReference>
<dbReference type="InterPro" id="IPR002126">
    <property type="entry name" value="Cadherin-like_dom"/>
</dbReference>
<dbReference type="AlphaFoldDB" id="A0A381TID6"/>
<reference evidence="2" key="1">
    <citation type="submission" date="2018-05" db="EMBL/GenBank/DDBJ databases">
        <authorList>
            <person name="Lanie J.A."/>
            <person name="Ng W.-L."/>
            <person name="Kazmierczak K.M."/>
            <person name="Andrzejewski T.M."/>
            <person name="Davidsen T.M."/>
            <person name="Wayne K.J."/>
            <person name="Tettelin H."/>
            <person name="Glass J.I."/>
            <person name="Rusch D."/>
            <person name="Podicherti R."/>
            <person name="Tsui H.-C.T."/>
            <person name="Winkler M.E."/>
        </authorList>
    </citation>
    <scope>NUCLEOTIDE SEQUENCE</scope>
</reference>
<protein>
    <recommendedName>
        <fullName evidence="1">Cadherin domain-containing protein</fullName>
    </recommendedName>
</protein>
<sequence>MIFKKNYFIYFLASLAVISIMNCDDASIAFPGNYKDLDQKNPINGSVNWYEGYVGEQGKGKVDENSQSGVPIGSLNVEDENPDDEHSFIIVDQTPISSAFSVAKVENDWVLKLNTDALDYEALISSNQSSDLTVSIRATDDSIEKLSGDFETIISVMNANEKPGFTNTWVIPTSANEGYPYGFDIDWDDPDAGDNLVFTVTAKPGWISWESDGVILGTPAQSDVGGNNDVRLVVTDEGGLYAQYDFSINVIGNQEPYFTGNRLTTALGNLLYEHQVTWQDPNPNDNLTFTVNSHPAWLSWDASGNLSGFPTESDIGAANTVEMIIMDQLGKFDTETFSISITDVVTDDFLIEDESYINVYAKVFDLNPSQSEDGTLDLANSETISAVSSGENSDTTDTTTVPGTVYTNQVEATYTFSSSDVVYTYSVDPNLSRQARGECTMEGKLFVSSLSGFHYSVDTGLNNTGEDGQTQLQVYCKNVHTGVYEYNSNSNYNDATDQKVFVKSGDLTSPGRYEFYIKFGIRDSNANTVQDIPDANFTLTLEKI</sequence>
<feature type="domain" description="Cadherin" evidence="1">
    <location>
        <begin position="62"/>
        <end position="165"/>
    </location>
</feature>
<dbReference type="GO" id="GO:0005509">
    <property type="term" value="F:calcium ion binding"/>
    <property type="evidence" value="ECO:0007669"/>
    <property type="project" value="InterPro"/>
</dbReference>
<evidence type="ECO:0000259" key="1">
    <source>
        <dbReference type="PROSITE" id="PS50268"/>
    </source>
</evidence>